<dbReference type="PRINTS" id="PR00111">
    <property type="entry name" value="ABHYDROLASE"/>
</dbReference>
<dbReference type="InterPro" id="IPR000639">
    <property type="entry name" value="Epox_hydrolase-like"/>
</dbReference>
<reference evidence="2 3" key="1">
    <citation type="journal article" date="2012" name="J. Bacteriol.">
        <title>Complete genome sequence of Alcanivorax dieselolei type strain B5.</title>
        <authorList>
            <person name="Lai Q."/>
            <person name="Li W."/>
            <person name="Shao Z."/>
        </authorList>
    </citation>
    <scope>NUCLEOTIDE SEQUENCE [LARGE SCALE GENOMIC DNA]</scope>
    <source>
        <strain evidence="3">DSM 16502 / CGMCC 1.3690 / B-5</strain>
    </source>
</reference>
<proteinExistence type="predicted"/>
<dbReference type="KEGG" id="adi:B5T_01770"/>
<evidence type="ECO:0000313" key="2">
    <source>
        <dbReference type="EMBL" id="AFT70047.1"/>
    </source>
</evidence>
<keyword evidence="2" id="KW-0378">Hydrolase</keyword>
<dbReference type="InterPro" id="IPR050266">
    <property type="entry name" value="AB_hydrolase_sf"/>
</dbReference>
<gene>
    <name evidence="2" type="ordered locus">B5T_01770</name>
</gene>
<dbReference type="eggNOG" id="COG2267">
    <property type="taxonomic scope" value="Bacteria"/>
</dbReference>
<dbReference type="GO" id="GO:0047372">
    <property type="term" value="F:monoacylglycerol lipase activity"/>
    <property type="evidence" value="ECO:0007669"/>
    <property type="project" value="TreeGrafter"/>
</dbReference>
<dbReference type="GO" id="GO:0046464">
    <property type="term" value="P:acylglycerol catabolic process"/>
    <property type="evidence" value="ECO:0007669"/>
    <property type="project" value="TreeGrafter"/>
</dbReference>
<dbReference type="InterPro" id="IPR029058">
    <property type="entry name" value="AB_hydrolase_fold"/>
</dbReference>
<organism evidence="2 3">
    <name type="scientific">Alcanivorax dieselolei (strain DSM 16502 / CGMCC 1.3690 / MCCC 1A00001 / B-5)</name>
    <name type="common">Alloalcanivorax dieselolei</name>
    <dbReference type="NCBI Taxonomy" id="930169"/>
    <lineage>
        <taxon>Bacteria</taxon>
        <taxon>Pseudomonadati</taxon>
        <taxon>Pseudomonadota</taxon>
        <taxon>Gammaproteobacteria</taxon>
        <taxon>Oceanospirillales</taxon>
        <taxon>Alcanivoracaceae</taxon>
        <taxon>Alloalcanivorax</taxon>
    </lineage>
</organism>
<dbReference type="PANTHER" id="PTHR43798:SF33">
    <property type="entry name" value="HYDROLASE, PUTATIVE (AFU_ORTHOLOGUE AFUA_2G14860)-RELATED"/>
    <property type="match status" value="1"/>
</dbReference>
<evidence type="ECO:0000259" key="1">
    <source>
        <dbReference type="Pfam" id="PF00561"/>
    </source>
</evidence>
<dbReference type="AlphaFoldDB" id="K0CEF3"/>
<dbReference type="PATRIC" id="fig|930169.3.peg.1746"/>
<accession>K0CEF3</accession>
<dbReference type="PRINTS" id="PR00412">
    <property type="entry name" value="EPOXHYDRLASE"/>
</dbReference>
<name>K0CEF3_ALCDB</name>
<dbReference type="Proteomes" id="UP000006286">
    <property type="component" value="Chromosome"/>
</dbReference>
<dbReference type="SUPFAM" id="SSF53474">
    <property type="entry name" value="alpha/beta-Hydrolases"/>
    <property type="match status" value="1"/>
</dbReference>
<dbReference type="STRING" id="930169.B5T_01770"/>
<evidence type="ECO:0000313" key="3">
    <source>
        <dbReference type="Proteomes" id="UP000006286"/>
    </source>
</evidence>
<dbReference type="Gene3D" id="3.40.50.1820">
    <property type="entry name" value="alpha/beta hydrolase"/>
    <property type="match status" value="1"/>
</dbReference>
<dbReference type="GO" id="GO:0016020">
    <property type="term" value="C:membrane"/>
    <property type="evidence" value="ECO:0007669"/>
    <property type="project" value="TreeGrafter"/>
</dbReference>
<dbReference type="EMBL" id="CP003466">
    <property type="protein sequence ID" value="AFT70047.1"/>
    <property type="molecule type" value="Genomic_DNA"/>
</dbReference>
<dbReference type="Pfam" id="PF00561">
    <property type="entry name" value="Abhydrolase_1"/>
    <property type="match status" value="1"/>
</dbReference>
<protein>
    <submittedName>
        <fullName evidence="2">Alpha/beta hydrolase fold protein</fullName>
    </submittedName>
</protein>
<dbReference type="InterPro" id="IPR000073">
    <property type="entry name" value="AB_hydrolase_1"/>
</dbReference>
<dbReference type="HOGENOM" id="CLU_020336_2_0_6"/>
<sequence>MFTFYTFFIWEESVMSMGARFVATGFAMFASILSTAGAWASEGQPEKAVYDGELSGFDYAYPVNRFEFTSQGVPVRMAYLDVAPETPNGRTVVLMHGKNFCAGTWEGTIEALSEAGYRVVAPDQIGFCKSTKPENYHFSFHQLAANTHSLLANLDIHKVTVMGHSMGGMLATRYALMYPDGVEQLVLANPIGLEDWKAKGVPYQGIDQAYQSELKKSAEGIRAYQQSTYYAGHWEPRYDRWVEMQAGMYRGKDRERVAWNQALTSDMVFTQPVVYEFSQLRVPTLLLIGEQDNTAIGKGLASEEVKKELGRYEVLGEQAAERIPDATLVEFPELGHSPQIQAPETFHKALLDGLSEL</sequence>
<feature type="domain" description="AB hydrolase-1" evidence="1">
    <location>
        <begin position="91"/>
        <end position="341"/>
    </location>
</feature>
<keyword evidence="3" id="KW-1185">Reference proteome</keyword>
<dbReference type="PANTHER" id="PTHR43798">
    <property type="entry name" value="MONOACYLGLYCEROL LIPASE"/>
    <property type="match status" value="1"/>
</dbReference>